<evidence type="ECO:0000313" key="4">
    <source>
        <dbReference type="EMBL" id="RDX54470.1"/>
    </source>
</evidence>
<keyword evidence="2" id="KW-1133">Transmembrane helix</keyword>
<evidence type="ECO:0000256" key="2">
    <source>
        <dbReference type="SAM" id="Phobius"/>
    </source>
</evidence>
<reference evidence="4 5" key="1">
    <citation type="journal article" date="2018" name="Biotechnol. Biofuels">
        <title>Integrative visual omics of the white-rot fungus Polyporus brumalis exposes the biotechnological potential of its oxidative enzymes for delignifying raw plant biomass.</title>
        <authorList>
            <person name="Miyauchi S."/>
            <person name="Rancon A."/>
            <person name="Drula E."/>
            <person name="Hage H."/>
            <person name="Chaduli D."/>
            <person name="Favel A."/>
            <person name="Grisel S."/>
            <person name="Henrissat B."/>
            <person name="Herpoel-Gimbert I."/>
            <person name="Ruiz-Duenas F.J."/>
            <person name="Chevret D."/>
            <person name="Hainaut M."/>
            <person name="Lin J."/>
            <person name="Wang M."/>
            <person name="Pangilinan J."/>
            <person name="Lipzen A."/>
            <person name="Lesage-Meessen L."/>
            <person name="Navarro D."/>
            <person name="Riley R."/>
            <person name="Grigoriev I.V."/>
            <person name="Zhou S."/>
            <person name="Raouche S."/>
            <person name="Rosso M.N."/>
        </authorList>
    </citation>
    <scope>NUCLEOTIDE SEQUENCE [LARGE SCALE GENOMIC DNA]</scope>
    <source>
        <strain evidence="4 5">BRFM 1820</strain>
    </source>
</reference>
<protein>
    <recommendedName>
        <fullName evidence="3">DUF6534 domain-containing protein</fullName>
    </recommendedName>
</protein>
<name>A0A371DPK7_9APHY</name>
<evidence type="ECO:0000259" key="3">
    <source>
        <dbReference type="Pfam" id="PF20152"/>
    </source>
</evidence>
<feature type="compositionally biased region" description="Polar residues" evidence="1">
    <location>
        <begin position="255"/>
        <end position="265"/>
    </location>
</feature>
<feature type="transmembrane region" description="Helical" evidence="2">
    <location>
        <begin position="201"/>
        <end position="222"/>
    </location>
</feature>
<dbReference type="PANTHER" id="PTHR40465">
    <property type="entry name" value="CHROMOSOME 1, WHOLE GENOME SHOTGUN SEQUENCE"/>
    <property type="match status" value="1"/>
</dbReference>
<evidence type="ECO:0000313" key="5">
    <source>
        <dbReference type="Proteomes" id="UP000256964"/>
    </source>
</evidence>
<dbReference type="InterPro" id="IPR045339">
    <property type="entry name" value="DUF6534"/>
</dbReference>
<feature type="transmembrane region" description="Helical" evidence="2">
    <location>
        <begin position="47"/>
        <end position="71"/>
    </location>
</feature>
<proteinExistence type="predicted"/>
<feature type="compositionally biased region" description="Basic and acidic residues" evidence="1">
    <location>
        <begin position="280"/>
        <end position="298"/>
    </location>
</feature>
<dbReference type="Proteomes" id="UP000256964">
    <property type="component" value="Unassembled WGS sequence"/>
</dbReference>
<dbReference type="EMBL" id="KZ857384">
    <property type="protein sequence ID" value="RDX54470.1"/>
    <property type="molecule type" value="Genomic_DNA"/>
</dbReference>
<organism evidence="4 5">
    <name type="scientific">Lentinus brumalis</name>
    <dbReference type="NCBI Taxonomy" id="2498619"/>
    <lineage>
        <taxon>Eukaryota</taxon>
        <taxon>Fungi</taxon>
        <taxon>Dikarya</taxon>
        <taxon>Basidiomycota</taxon>
        <taxon>Agaricomycotina</taxon>
        <taxon>Agaricomycetes</taxon>
        <taxon>Polyporales</taxon>
        <taxon>Polyporaceae</taxon>
        <taxon>Lentinus</taxon>
    </lineage>
</organism>
<dbReference type="STRING" id="139420.A0A371DPK7"/>
<dbReference type="AlphaFoldDB" id="A0A371DPK7"/>
<dbReference type="PANTHER" id="PTHR40465:SF1">
    <property type="entry name" value="DUF6534 DOMAIN-CONTAINING PROTEIN"/>
    <property type="match status" value="1"/>
</dbReference>
<feature type="domain" description="DUF6534" evidence="3">
    <location>
        <begin position="171"/>
        <end position="227"/>
    </location>
</feature>
<evidence type="ECO:0000256" key="1">
    <source>
        <dbReference type="SAM" id="MobiDB-lite"/>
    </source>
</evidence>
<feature type="transmembrane region" description="Helical" evidence="2">
    <location>
        <begin position="12"/>
        <end position="35"/>
    </location>
</feature>
<feature type="compositionally biased region" description="Low complexity" evidence="1">
    <location>
        <begin position="245"/>
        <end position="254"/>
    </location>
</feature>
<keyword evidence="5" id="KW-1185">Reference proteome</keyword>
<dbReference type="Pfam" id="PF20152">
    <property type="entry name" value="DUF6534"/>
    <property type="match status" value="1"/>
</dbReference>
<gene>
    <name evidence="4" type="ORF">OH76DRAFT_1478766</name>
</gene>
<sequence length="314" mass="34445">MVGLALDDTLGAAFLGTVATSSLYGITIVQTYIYYKRNRSDPTYLKLLVFLLWMLDSLHLALITHAVYFYAVTNFTNLLELMIPTWSILSHIVVTGVSDGTVRGIFCQRVWKLSNRNWLLCLAIVVSSLVVFSGSIAFAVKGFSIASFADLPQISDILYVSLGAGVVADVLIAASIINTGALTSLCAMLCLITYANMPNNFVFIAFYFVLPKLFLNSLLATLNARRRLRESSSAAMVSIPLSTTSNSRMSFSSRPQYSHNRGGQSDQLNLEIQVQTVTDSKTDPDPHGECKEESESKSWHPVYSTAEEPIAIAV</sequence>
<feature type="region of interest" description="Disordered" evidence="1">
    <location>
        <begin position="245"/>
        <end position="265"/>
    </location>
</feature>
<feature type="transmembrane region" description="Helical" evidence="2">
    <location>
        <begin position="118"/>
        <end position="140"/>
    </location>
</feature>
<feature type="region of interest" description="Disordered" evidence="1">
    <location>
        <begin position="278"/>
        <end position="314"/>
    </location>
</feature>
<feature type="transmembrane region" description="Helical" evidence="2">
    <location>
        <begin position="179"/>
        <end position="195"/>
    </location>
</feature>
<keyword evidence="2" id="KW-0472">Membrane</keyword>
<keyword evidence="2" id="KW-0812">Transmembrane</keyword>
<dbReference type="OrthoDB" id="3268207at2759"/>
<accession>A0A371DPK7</accession>
<feature type="transmembrane region" description="Helical" evidence="2">
    <location>
        <begin position="83"/>
        <end position="106"/>
    </location>
</feature>